<feature type="region of interest" description="Disordered" evidence="5">
    <location>
        <begin position="307"/>
        <end position="335"/>
    </location>
</feature>
<keyword evidence="4" id="KW-0804">Transcription</keyword>
<dbReference type="PANTHER" id="PTHR30346:SF0">
    <property type="entry name" value="HCA OPERON TRANSCRIPTIONAL ACTIVATOR HCAR"/>
    <property type="match status" value="1"/>
</dbReference>
<dbReference type="Proteomes" id="UP001183607">
    <property type="component" value="Unassembled WGS sequence"/>
</dbReference>
<dbReference type="Gene3D" id="1.10.10.10">
    <property type="entry name" value="Winged helix-like DNA-binding domain superfamily/Winged helix DNA-binding domain"/>
    <property type="match status" value="1"/>
</dbReference>
<gene>
    <name evidence="7" type="ORF">RM574_26280</name>
</gene>
<evidence type="ECO:0000256" key="3">
    <source>
        <dbReference type="ARBA" id="ARBA00023125"/>
    </source>
</evidence>
<dbReference type="CDD" id="cd08414">
    <property type="entry name" value="PBP2_LTTR_aromatics_like"/>
    <property type="match status" value="1"/>
</dbReference>
<dbReference type="SUPFAM" id="SSF53850">
    <property type="entry name" value="Periplasmic binding protein-like II"/>
    <property type="match status" value="1"/>
</dbReference>
<dbReference type="InterPro" id="IPR005119">
    <property type="entry name" value="LysR_subst-bd"/>
</dbReference>
<dbReference type="InterPro" id="IPR000847">
    <property type="entry name" value="LysR_HTH_N"/>
</dbReference>
<dbReference type="InterPro" id="IPR036388">
    <property type="entry name" value="WH-like_DNA-bd_sf"/>
</dbReference>
<evidence type="ECO:0000313" key="7">
    <source>
        <dbReference type="EMBL" id="MDT0418994.1"/>
    </source>
</evidence>
<name>A0ABD5EC60_9ACTN</name>
<evidence type="ECO:0000256" key="5">
    <source>
        <dbReference type="SAM" id="MobiDB-lite"/>
    </source>
</evidence>
<evidence type="ECO:0000256" key="2">
    <source>
        <dbReference type="ARBA" id="ARBA00023015"/>
    </source>
</evidence>
<dbReference type="InterPro" id="IPR036390">
    <property type="entry name" value="WH_DNA-bd_sf"/>
</dbReference>
<proteinExistence type="inferred from homology"/>
<dbReference type="PROSITE" id="PS50931">
    <property type="entry name" value="HTH_LYSR"/>
    <property type="match status" value="1"/>
</dbReference>
<dbReference type="Pfam" id="PF00126">
    <property type="entry name" value="HTH_1"/>
    <property type="match status" value="1"/>
</dbReference>
<keyword evidence="2" id="KW-0805">Transcription regulation</keyword>
<feature type="compositionally biased region" description="Gly residues" evidence="5">
    <location>
        <begin position="307"/>
        <end position="318"/>
    </location>
</feature>
<dbReference type="EMBL" id="JAVRER010000060">
    <property type="protein sequence ID" value="MDT0418994.1"/>
    <property type="molecule type" value="Genomic_DNA"/>
</dbReference>
<evidence type="ECO:0000256" key="4">
    <source>
        <dbReference type="ARBA" id="ARBA00023163"/>
    </source>
</evidence>
<sequence length="347" mass="36923">MCVSLLLVDLIRHLECFVAVAEESHFGRAARRLGMAQPPLSQRVQRLEKELGVRLFERTSRRVALTRAGQLLLPEARTLLDRHEALRAVARRVREGGSGLLRAGLPPDLAGPTVAALLAGFRRADTGVELEVRELTTAEQLAALRARELDVGLVHHPCALQGLALGPVLRRELGVLLAESADAAADAVVPLAALGDRELVLFPRAGAPALYDELLNSCAREGWTPRAVRHGRGENFVRGLVLSGQAVAFVPRAEAVDVPGLVWRPLAGAPLSRRHSAAWPAGREDAAVTAFAEAVTVALREREGAVVDGGGTAAGGTGAERHEDPAAPGSGIPVRPLHLRPAAEYWL</sequence>
<reference evidence="8" key="1">
    <citation type="submission" date="2023-07" db="EMBL/GenBank/DDBJ databases">
        <title>30 novel species of actinomycetes from the DSMZ collection.</title>
        <authorList>
            <person name="Nouioui I."/>
        </authorList>
    </citation>
    <scope>NUCLEOTIDE SEQUENCE [LARGE SCALE GENOMIC DNA]</scope>
    <source>
        <strain evidence="8">DSM 41982</strain>
    </source>
</reference>
<comment type="similarity">
    <text evidence="1">Belongs to the LysR transcriptional regulatory family.</text>
</comment>
<dbReference type="AlphaFoldDB" id="A0ABD5EC60"/>
<dbReference type="GO" id="GO:0003677">
    <property type="term" value="F:DNA binding"/>
    <property type="evidence" value="ECO:0007669"/>
    <property type="project" value="UniProtKB-KW"/>
</dbReference>
<dbReference type="PANTHER" id="PTHR30346">
    <property type="entry name" value="TRANSCRIPTIONAL DUAL REGULATOR HCAR-RELATED"/>
    <property type="match status" value="1"/>
</dbReference>
<accession>A0ABD5EC60</accession>
<evidence type="ECO:0000259" key="6">
    <source>
        <dbReference type="PROSITE" id="PS50931"/>
    </source>
</evidence>
<dbReference type="Pfam" id="PF03466">
    <property type="entry name" value="LysR_substrate"/>
    <property type="match status" value="1"/>
</dbReference>
<feature type="domain" description="HTH lysR-type" evidence="6">
    <location>
        <begin position="9"/>
        <end position="66"/>
    </location>
</feature>
<keyword evidence="3" id="KW-0238">DNA-binding</keyword>
<dbReference type="Gene3D" id="3.40.190.10">
    <property type="entry name" value="Periplasmic binding protein-like II"/>
    <property type="match status" value="2"/>
</dbReference>
<dbReference type="SUPFAM" id="SSF46785">
    <property type="entry name" value="Winged helix' DNA-binding domain"/>
    <property type="match status" value="1"/>
</dbReference>
<evidence type="ECO:0000256" key="1">
    <source>
        <dbReference type="ARBA" id="ARBA00009437"/>
    </source>
</evidence>
<protein>
    <submittedName>
        <fullName evidence="7">LysR substrate-binding domain-containing protein</fullName>
    </submittedName>
</protein>
<dbReference type="PRINTS" id="PR00039">
    <property type="entry name" value="HTHLYSR"/>
</dbReference>
<comment type="caution">
    <text evidence="7">The sequence shown here is derived from an EMBL/GenBank/DDBJ whole genome shotgun (WGS) entry which is preliminary data.</text>
</comment>
<dbReference type="RefSeq" id="WP_095682867.1">
    <property type="nucleotide sequence ID" value="NZ_JAVRER010000060.1"/>
</dbReference>
<organism evidence="7 8">
    <name type="scientific">Streptomyces evansiae</name>
    <dbReference type="NCBI Taxonomy" id="3075535"/>
    <lineage>
        <taxon>Bacteria</taxon>
        <taxon>Bacillati</taxon>
        <taxon>Actinomycetota</taxon>
        <taxon>Actinomycetes</taxon>
        <taxon>Kitasatosporales</taxon>
        <taxon>Streptomycetaceae</taxon>
        <taxon>Streptomyces</taxon>
    </lineage>
</organism>
<evidence type="ECO:0000313" key="8">
    <source>
        <dbReference type="Proteomes" id="UP001183607"/>
    </source>
</evidence>
<dbReference type="FunFam" id="1.10.10.10:FF:000001">
    <property type="entry name" value="LysR family transcriptional regulator"/>
    <property type="match status" value="1"/>
</dbReference>